<comment type="caution">
    <text evidence="1">The sequence shown here is derived from an EMBL/GenBank/DDBJ whole genome shotgun (WGS) entry which is preliminary data.</text>
</comment>
<keyword evidence="2" id="KW-1185">Reference proteome</keyword>
<dbReference type="AlphaFoldDB" id="A0AAD6ZGC8"/>
<dbReference type="EMBL" id="JARIHO010000053">
    <property type="protein sequence ID" value="KAJ7320766.1"/>
    <property type="molecule type" value="Genomic_DNA"/>
</dbReference>
<evidence type="ECO:0000313" key="2">
    <source>
        <dbReference type="Proteomes" id="UP001218218"/>
    </source>
</evidence>
<gene>
    <name evidence="1" type="ORF">DFH08DRAFT_819027</name>
</gene>
<reference evidence="1" key="1">
    <citation type="submission" date="2023-03" db="EMBL/GenBank/DDBJ databases">
        <title>Massive genome expansion in bonnet fungi (Mycena s.s.) driven by repeated elements and novel gene families across ecological guilds.</title>
        <authorList>
            <consortium name="Lawrence Berkeley National Laboratory"/>
            <person name="Harder C.B."/>
            <person name="Miyauchi S."/>
            <person name="Viragh M."/>
            <person name="Kuo A."/>
            <person name="Thoen E."/>
            <person name="Andreopoulos B."/>
            <person name="Lu D."/>
            <person name="Skrede I."/>
            <person name="Drula E."/>
            <person name="Henrissat B."/>
            <person name="Morin E."/>
            <person name="Kohler A."/>
            <person name="Barry K."/>
            <person name="LaButti K."/>
            <person name="Morin E."/>
            <person name="Salamov A."/>
            <person name="Lipzen A."/>
            <person name="Mereny Z."/>
            <person name="Hegedus B."/>
            <person name="Baldrian P."/>
            <person name="Stursova M."/>
            <person name="Weitz H."/>
            <person name="Taylor A."/>
            <person name="Grigoriev I.V."/>
            <person name="Nagy L.G."/>
            <person name="Martin F."/>
            <person name="Kauserud H."/>
        </authorList>
    </citation>
    <scope>NUCLEOTIDE SEQUENCE</scope>
    <source>
        <strain evidence="1">CBHHK002</strain>
    </source>
</reference>
<proteinExistence type="predicted"/>
<evidence type="ECO:0000313" key="1">
    <source>
        <dbReference type="EMBL" id="KAJ7320766.1"/>
    </source>
</evidence>
<organism evidence="1 2">
    <name type="scientific">Mycena albidolilacea</name>
    <dbReference type="NCBI Taxonomy" id="1033008"/>
    <lineage>
        <taxon>Eukaryota</taxon>
        <taxon>Fungi</taxon>
        <taxon>Dikarya</taxon>
        <taxon>Basidiomycota</taxon>
        <taxon>Agaricomycotina</taxon>
        <taxon>Agaricomycetes</taxon>
        <taxon>Agaricomycetidae</taxon>
        <taxon>Agaricales</taxon>
        <taxon>Marasmiineae</taxon>
        <taxon>Mycenaceae</taxon>
        <taxon>Mycena</taxon>
    </lineage>
</organism>
<sequence>MFLKKSRNTDGLCGACLEVSRAKRHEAATAFWNELPGVFGLQSWEDSCAMKQALMGESSGRQMQWQHGEAYHSSNRRGVGRNRSLSVAVELSPAEFSRGIARQQSFSRVIAADATTTTNKEGNGLGAIEEIGNTVIAEIGLDRGTCPCTPPSRGIRRRLARQMRAGNGLGAIEEIGTVIAEIGLDRGALPLYAH</sequence>
<accession>A0AAD6ZGC8</accession>
<name>A0AAD6ZGC8_9AGAR</name>
<protein>
    <submittedName>
        <fullName evidence="1">Uncharacterized protein</fullName>
    </submittedName>
</protein>
<dbReference type="Proteomes" id="UP001218218">
    <property type="component" value="Unassembled WGS sequence"/>
</dbReference>